<dbReference type="EMBL" id="KN840662">
    <property type="protein sequence ID" value="KIP02639.1"/>
    <property type="molecule type" value="Genomic_DNA"/>
</dbReference>
<feature type="compositionally biased region" description="Low complexity" evidence="1">
    <location>
        <begin position="65"/>
        <end position="85"/>
    </location>
</feature>
<evidence type="ECO:0000313" key="2">
    <source>
        <dbReference type="EMBL" id="KIP02639.1"/>
    </source>
</evidence>
<feature type="compositionally biased region" description="Polar residues" evidence="1">
    <location>
        <begin position="32"/>
        <end position="45"/>
    </location>
</feature>
<proteinExistence type="predicted"/>
<organism evidence="2 3">
    <name type="scientific">Phlebiopsis gigantea (strain 11061_1 CR5-6)</name>
    <name type="common">White-rot fungus</name>
    <name type="synonym">Peniophora gigantea</name>
    <dbReference type="NCBI Taxonomy" id="745531"/>
    <lineage>
        <taxon>Eukaryota</taxon>
        <taxon>Fungi</taxon>
        <taxon>Dikarya</taxon>
        <taxon>Basidiomycota</taxon>
        <taxon>Agaricomycotina</taxon>
        <taxon>Agaricomycetes</taxon>
        <taxon>Polyporales</taxon>
        <taxon>Phanerochaetaceae</taxon>
        <taxon>Phlebiopsis</taxon>
    </lineage>
</organism>
<dbReference type="Proteomes" id="UP000053257">
    <property type="component" value="Unassembled WGS sequence"/>
</dbReference>
<dbReference type="AlphaFoldDB" id="A0A0C3NDL1"/>
<reference evidence="2 3" key="1">
    <citation type="journal article" date="2014" name="PLoS Genet.">
        <title>Analysis of the Phlebiopsis gigantea genome, transcriptome and secretome provides insight into its pioneer colonization strategies of wood.</title>
        <authorList>
            <person name="Hori C."/>
            <person name="Ishida T."/>
            <person name="Igarashi K."/>
            <person name="Samejima M."/>
            <person name="Suzuki H."/>
            <person name="Master E."/>
            <person name="Ferreira P."/>
            <person name="Ruiz-Duenas F.J."/>
            <person name="Held B."/>
            <person name="Canessa P."/>
            <person name="Larrondo L.F."/>
            <person name="Schmoll M."/>
            <person name="Druzhinina I.S."/>
            <person name="Kubicek C.P."/>
            <person name="Gaskell J.A."/>
            <person name="Kersten P."/>
            <person name="St John F."/>
            <person name="Glasner J."/>
            <person name="Sabat G."/>
            <person name="Splinter BonDurant S."/>
            <person name="Syed K."/>
            <person name="Yadav J."/>
            <person name="Mgbeahuruike A.C."/>
            <person name="Kovalchuk A."/>
            <person name="Asiegbu F.O."/>
            <person name="Lackner G."/>
            <person name="Hoffmeister D."/>
            <person name="Rencoret J."/>
            <person name="Gutierrez A."/>
            <person name="Sun H."/>
            <person name="Lindquist E."/>
            <person name="Barry K."/>
            <person name="Riley R."/>
            <person name="Grigoriev I.V."/>
            <person name="Henrissat B."/>
            <person name="Kues U."/>
            <person name="Berka R.M."/>
            <person name="Martinez A.T."/>
            <person name="Covert S.F."/>
            <person name="Blanchette R.A."/>
            <person name="Cullen D."/>
        </authorList>
    </citation>
    <scope>NUCLEOTIDE SEQUENCE [LARGE SCALE GENOMIC DNA]</scope>
    <source>
        <strain evidence="2 3">11061_1 CR5-6</strain>
    </source>
</reference>
<dbReference type="HOGENOM" id="CLU_2121939_0_0_1"/>
<accession>A0A0C3NDL1</accession>
<feature type="region of interest" description="Disordered" evidence="1">
    <location>
        <begin position="1"/>
        <end position="114"/>
    </location>
</feature>
<keyword evidence="3" id="KW-1185">Reference proteome</keyword>
<evidence type="ECO:0000256" key="1">
    <source>
        <dbReference type="SAM" id="MobiDB-lite"/>
    </source>
</evidence>
<gene>
    <name evidence="2" type="ORF">PHLGIDRAFT_285643</name>
</gene>
<protein>
    <submittedName>
        <fullName evidence="2">Uncharacterized protein</fullName>
    </submittedName>
</protein>
<sequence length="114" mass="11787">MPPKRKLAEAAVEGTTTTTARSTRRSTRNKTVDNQTDDATPTVASGETALVSENPPTKRPRKAPAKTAKATKSSKSKTTTKQPAAGEVSAFIGSGGPTDTVQGHAEPGNITTPK</sequence>
<name>A0A0C3NDL1_PHLG1</name>
<evidence type="ECO:0000313" key="3">
    <source>
        <dbReference type="Proteomes" id="UP000053257"/>
    </source>
</evidence>